<accession>A0A1W1WCD6</accession>
<evidence type="ECO:0000259" key="4">
    <source>
        <dbReference type="Pfam" id="PF08241"/>
    </source>
</evidence>
<dbReference type="EMBL" id="FWWY01000001">
    <property type="protein sequence ID" value="SMC03852.1"/>
    <property type="molecule type" value="Genomic_DNA"/>
</dbReference>
<evidence type="ECO:0000313" key="6">
    <source>
        <dbReference type="Proteomes" id="UP000192660"/>
    </source>
</evidence>
<reference evidence="6" key="1">
    <citation type="submission" date="2017-04" db="EMBL/GenBank/DDBJ databases">
        <authorList>
            <person name="Varghese N."/>
            <person name="Submissions S."/>
        </authorList>
    </citation>
    <scope>NUCLEOTIDE SEQUENCE [LARGE SCALE GENOMIC DNA]</scope>
    <source>
        <strain evidence="6">DSM 9293</strain>
    </source>
</reference>
<dbReference type="Proteomes" id="UP000192660">
    <property type="component" value="Unassembled WGS sequence"/>
</dbReference>
<evidence type="ECO:0000313" key="5">
    <source>
        <dbReference type="EMBL" id="SMC03852.1"/>
    </source>
</evidence>
<evidence type="ECO:0000256" key="1">
    <source>
        <dbReference type="ARBA" id="ARBA00008361"/>
    </source>
</evidence>
<dbReference type="PANTHER" id="PTHR44942">
    <property type="entry name" value="METHYLTRANSF_11 DOMAIN-CONTAINING PROTEIN"/>
    <property type="match status" value="1"/>
</dbReference>
<dbReference type="GO" id="GO:0032259">
    <property type="term" value="P:methylation"/>
    <property type="evidence" value="ECO:0007669"/>
    <property type="project" value="UniProtKB-KW"/>
</dbReference>
<dbReference type="InterPro" id="IPR051052">
    <property type="entry name" value="Diverse_substrate_MTase"/>
</dbReference>
<proteinExistence type="inferred from homology"/>
<evidence type="ECO:0000256" key="2">
    <source>
        <dbReference type="ARBA" id="ARBA00022603"/>
    </source>
</evidence>
<protein>
    <submittedName>
        <fullName evidence="5">Methyltransferase domain-containing protein</fullName>
    </submittedName>
</protein>
<dbReference type="InterPro" id="IPR013216">
    <property type="entry name" value="Methyltransf_11"/>
</dbReference>
<keyword evidence="3 5" id="KW-0808">Transferase</keyword>
<dbReference type="CDD" id="cd02440">
    <property type="entry name" value="AdoMet_MTases"/>
    <property type="match status" value="1"/>
</dbReference>
<sequence>MNSSDESVQEYFGRYHEAYRNSESHARGQDLARLIEILHLAPKSLVLDAACGTGHTALELARQGHHVIGLDVTREMLEEAESLAQQSHLSIQWVQGNVHHLPWEPDTFDAITCRRAAHHFSDLAHFLREAKRVLKPGGHLGISDMTAPSDAIEWLNQLERYRDGSHEAARSANEWAHLIAEAGLDLVTLNVSAEIMTAEQWLAPIPPDSHEGHQALMFLADHPPATIFRNGQFYKYRLILAAVKT</sequence>
<dbReference type="InterPro" id="IPR029063">
    <property type="entry name" value="SAM-dependent_MTases_sf"/>
</dbReference>
<keyword evidence="6" id="KW-1185">Reference proteome</keyword>
<dbReference type="RefSeq" id="WP_176213173.1">
    <property type="nucleotide sequence ID" value="NZ_FWWY01000001.1"/>
</dbReference>
<evidence type="ECO:0000256" key="3">
    <source>
        <dbReference type="ARBA" id="ARBA00022679"/>
    </source>
</evidence>
<dbReference type="Gene3D" id="3.40.50.150">
    <property type="entry name" value="Vaccinia Virus protein VP39"/>
    <property type="match status" value="1"/>
</dbReference>
<dbReference type="AlphaFoldDB" id="A0A1W1WCD6"/>
<dbReference type="PANTHER" id="PTHR44942:SF4">
    <property type="entry name" value="METHYLTRANSFERASE TYPE 11 DOMAIN-CONTAINING PROTEIN"/>
    <property type="match status" value="1"/>
</dbReference>
<keyword evidence="2 5" id="KW-0489">Methyltransferase</keyword>
<gene>
    <name evidence="5" type="ORF">SAMN00768000_1311</name>
</gene>
<feature type="domain" description="Methyltransferase type 11" evidence="4">
    <location>
        <begin position="47"/>
        <end position="140"/>
    </location>
</feature>
<name>A0A1W1WCD6_SULTA</name>
<organism evidence="5 6">
    <name type="scientific">Sulfobacillus thermosulfidooxidans (strain DSM 9293 / VKM B-1269 / AT-1)</name>
    <dbReference type="NCBI Taxonomy" id="929705"/>
    <lineage>
        <taxon>Bacteria</taxon>
        <taxon>Bacillati</taxon>
        <taxon>Bacillota</taxon>
        <taxon>Clostridia</taxon>
        <taxon>Eubacteriales</taxon>
        <taxon>Clostridiales Family XVII. Incertae Sedis</taxon>
        <taxon>Sulfobacillus</taxon>
    </lineage>
</organism>
<dbReference type="GO" id="GO:0008757">
    <property type="term" value="F:S-adenosylmethionine-dependent methyltransferase activity"/>
    <property type="evidence" value="ECO:0007669"/>
    <property type="project" value="InterPro"/>
</dbReference>
<comment type="similarity">
    <text evidence="1">Belongs to the methyltransferase superfamily.</text>
</comment>
<dbReference type="Pfam" id="PF08241">
    <property type="entry name" value="Methyltransf_11"/>
    <property type="match status" value="1"/>
</dbReference>
<dbReference type="SUPFAM" id="SSF53335">
    <property type="entry name" value="S-adenosyl-L-methionine-dependent methyltransferases"/>
    <property type="match status" value="1"/>
</dbReference>
<dbReference type="STRING" id="28034.BFX07_14700"/>